<gene>
    <name evidence="1" type="ORF">GCM10007036_23500</name>
</gene>
<evidence type="ECO:0000313" key="2">
    <source>
        <dbReference type="Proteomes" id="UP000603912"/>
    </source>
</evidence>
<organism evidence="1 2">
    <name type="scientific">Alsobacter metallidurans</name>
    <dbReference type="NCBI Taxonomy" id="340221"/>
    <lineage>
        <taxon>Bacteria</taxon>
        <taxon>Pseudomonadati</taxon>
        <taxon>Pseudomonadota</taxon>
        <taxon>Alphaproteobacteria</taxon>
        <taxon>Hyphomicrobiales</taxon>
        <taxon>Alsobacteraceae</taxon>
        <taxon>Alsobacter</taxon>
    </lineage>
</organism>
<name>A0A917I6P2_9HYPH</name>
<dbReference type="RefSeq" id="WP_188517962.1">
    <property type="nucleotide sequence ID" value="NZ_BMES01000002.1"/>
</dbReference>
<evidence type="ECO:0000313" key="1">
    <source>
        <dbReference type="EMBL" id="GGH20131.1"/>
    </source>
</evidence>
<sequence>MTVVLRTDSDNYVHQLWAQDQAATCAVASIWMARNQAKQSTATEDEWSLAWRLYNRVVLNCPSDLIPFPPAPRTFNASSFANDEKTFANKFSNFGTFMQQVIDALKLDGLKVNSSTAFSKGTQIDKSKLSDTTPAIVLLGWYNGAKRNGGHFIVASRVTSKGSIVYLDPWGGQLSEAGTGPQYQTTGVFEQVTYISR</sequence>
<reference evidence="1" key="2">
    <citation type="submission" date="2020-09" db="EMBL/GenBank/DDBJ databases">
        <authorList>
            <person name="Sun Q."/>
            <person name="Zhou Y."/>
        </authorList>
    </citation>
    <scope>NUCLEOTIDE SEQUENCE</scope>
    <source>
        <strain evidence="1">CGMCC 1.12214</strain>
    </source>
</reference>
<comment type="caution">
    <text evidence="1">The sequence shown here is derived from an EMBL/GenBank/DDBJ whole genome shotgun (WGS) entry which is preliminary data.</text>
</comment>
<keyword evidence="2" id="KW-1185">Reference proteome</keyword>
<protein>
    <submittedName>
        <fullName evidence="1">Uncharacterized protein</fullName>
    </submittedName>
</protein>
<dbReference type="EMBL" id="BMES01000002">
    <property type="protein sequence ID" value="GGH20131.1"/>
    <property type="molecule type" value="Genomic_DNA"/>
</dbReference>
<reference evidence="1" key="1">
    <citation type="journal article" date="2014" name="Int. J. Syst. Evol. Microbiol.">
        <title>Complete genome sequence of Corynebacterium casei LMG S-19264T (=DSM 44701T), isolated from a smear-ripened cheese.</title>
        <authorList>
            <consortium name="US DOE Joint Genome Institute (JGI-PGF)"/>
            <person name="Walter F."/>
            <person name="Albersmeier A."/>
            <person name="Kalinowski J."/>
            <person name="Ruckert C."/>
        </authorList>
    </citation>
    <scope>NUCLEOTIDE SEQUENCE</scope>
    <source>
        <strain evidence="1">CGMCC 1.12214</strain>
    </source>
</reference>
<proteinExistence type="predicted"/>
<dbReference type="AlphaFoldDB" id="A0A917I6P2"/>
<accession>A0A917I6P2</accession>
<dbReference type="Proteomes" id="UP000603912">
    <property type="component" value="Unassembled WGS sequence"/>
</dbReference>